<accession>A0A2B7WTW5</accession>
<dbReference type="PANTHER" id="PTHR12428:SF65">
    <property type="entry name" value="CYTOCHROME C OXIDASE ASSEMBLY PROTEIN COX18, MITOCHONDRIAL"/>
    <property type="match status" value="1"/>
</dbReference>
<dbReference type="GO" id="GO:0005743">
    <property type="term" value="C:mitochondrial inner membrane"/>
    <property type="evidence" value="ECO:0007669"/>
    <property type="project" value="TreeGrafter"/>
</dbReference>
<name>A0A2B7WTW5_9EURO</name>
<evidence type="ECO:0000256" key="3">
    <source>
        <dbReference type="ARBA" id="ARBA00022692"/>
    </source>
</evidence>
<evidence type="ECO:0000256" key="5">
    <source>
        <dbReference type="ARBA" id="ARBA00023136"/>
    </source>
</evidence>
<dbReference type="GO" id="GO:0033617">
    <property type="term" value="P:mitochondrial respiratory chain complex IV assembly"/>
    <property type="evidence" value="ECO:0007669"/>
    <property type="project" value="TreeGrafter"/>
</dbReference>
<evidence type="ECO:0000256" key="2">
    <source>
        <dbReference type="ARBA" id="ARBA00009877"/>
    </source>
</evidence>
<evidence type="ECO:0008006" key="9">
    <source>
        <dbReference type="Google" id="ProtNLM"/>
    </source>
</evidence>
<protein>
    <recommendedName>
        <fullName evidence="9">Mitochondrial export translocase Oxa2</fullName>
    </recommendedName>
</protein>
<comment type="similarity">
    <text evidence="2">Belongs to the OXA1/ALB3/YidC family.</text>
</comment>
<dbReference type="PANTHER" id="PTHR12428">
    <property type="entry name" value="OXA1"/>
    <property type="match status" value="1"/>
</dbReference>
<keyword evidence="8" id="KW-1185">Reference proteome</keyword>
<evidence type="ECO:0000256" key="6">
    <source>
        <dbReference type="SAM" id="Phobius"/>
    </source>
</evidence>
<keyword evidence="4 6" id="KW-1133">Transmembrane helix</keyword>
<dbReference type="EMBL" id="PDNB01000189">
    <property type="protein sequence ID" value="PGH00246.1"/>
    <property type="molecule type" value="Genomic_DNA"/>
</dbReference>
<comment type="subcellular location">
    <subcellularLocation>
        <location evidence="1">Membrane</location>
        <topology evidence="1">Multi-pass membrane protein</topology>
    </subcellularLocation>
</comment>
<dbReference type="InterPro" id="IPR001708">
    <property type="entry name" value="YidC/ALB3/OXA1/COX18"/>
</dbReference>
<organism evidence="7 8">
    <name type="scientific">Helicocarpus griseus UAMH5409</name>
    <dbReference type="NCBI Taxonomy" id="1447875"/>
    <lineage>
        <taxon>Eukaryota</taxon>
        <taxon>Fungi</taxon>
        <taxon>Dikarya</taxon>
        <taxon>Ascomycota</taxon>
        <taxon>Pezizomycotina</taxon>
        <taxon>Eurotiomycetes</taxon>
        <taxon>Eurotiomycetidae</taxon>
        <taxon>Onygenales</taxon>
        <taxon>Ajellomycetaceae</taxon>
        <taxon>Helicocarpus</taxon>
    </lineage>
</organism>
<evidence type="ECO:0000256" key="4">
    <source>
        <dbReference type="ARBA" id="ARBA00022989"/>
    </source>
</evidence>
<comment type="caution">
    <text evidence="7">The sequence shown here is derived from an EMBL/GenBank/DDBJ whole genome shotgun (WGS) entry which is preliminary data.</text>
</comment>
<evidence type="ECO:0000256" key="1">
    <source>
        <dbReference type="ARBA" id="ARBA00004141"/>
    </source>
</evidence>
<evidence type="ECO:0000313" key="8">
    <source>
        <dbReference type="Proteomes" id="UP000223968"/>
    </source>
</evidence>
<reference evidence="7 8" key="1">
    <citation type="submission" date="2017-10" db="EMBL/GenBank/DDBJ databases">
        <title>Comparative genomics in systemic dimorphic fungi from Ajellomycetaceae.</title>
        <authorList>
            <person name="Munoz J.F."/>
            <person name="Mcewen J.G."/>
            <person name="Clay O.K."/>
            <person name="Cuomo C.A."/>
        </authorList>
    </citation>
    <scope>NUCLEOTIDE SEQUENCE [LARGE SCALE GENOMIC DNA]</scope>
    <source>
        <strain evidence="7 8">UAMH5409</strain>
    </source>
</reference>
<dbReference type="AlphaFoldDB" id="A0A2B7WTW5"/>
<dbReference type="Proteomes" id="UP000223968">
    <property type="component" value="Unassembled WGS sequence"/>
</dbReference>
<gene>
    <name evidence="7" type="ORF">AJ79_08259</name>
</gene>
<feature type="transmembrane region" description="Helical" evidence="6">
    <location>
        <begin position="322"/>
        <end position="342"/>
    </location>
</feature>
<dbReference type="OrthoDB" id="2148490at2759"/>
<dbReference type="GO" id="GO:0032979">
    <property type="term" value="P:protein insertion into mitochondrial inner membrane from matrix"/>
    <property type="evidence" value="ECO:0007669"/>
    <property type="project" value="TreeGrafter"/>
</dbReference>
<proteinExistence type="inferred from homology"/>
<keyword evidence="3 6" id="KW-0812">Transmembrane</keyword>
<sequence length="398" mass="43921">MFPAHRLHLNALRAGSRRLSVRAPRTPCPAQHYAPGQHAFAHQTRQFHPSRPTHMVAESIECAHNVLQSVHTITGLPWAASIPLTAILARIVIGLPLHIWSTHSRNLLSALNPVILARGNMEMKKLVAASSKSNEFVSPRTLGVRGAIAMKEFRLKILERQGNKLAWAAPVAPLLQLPFWLPFMECLRAMAGWQPGILVIIQKWFNPDAVSANIPVEQSLSTEGALWFPDLIAADPSYVLPFVLSGLMFSHVTFAFGASKSLASPGERNRLQRIWAVLTQYKDPASTYEGAFMQRVWAVVNSAFQGMSFMVAPLLIHSHAPVALVLYWITTTSVAIIQKAVLNQLMSPPTIPQPAIMRNILRETNQNNKGVQEAMEGKPIGGNKIIGTFRLAMARLGF</sequence>
<dbReference type="STRING" id="1447875.A0A2B7WTW5"/>
<dbReference type="GO" id="GO:0032977">
    <property type="term" value="F:membrane insertase activity"/>
    <property type="evidence" value="ECO:0007669"/>
    <property type="project" value="InterPro"/>
</dbReference>
<keyword evidence="5 6" id="KW-0472">Membrane</keyword>
<evidence type="ECO:0000313" key="7">
    <source>
        <dbReference type="EMBL" id="PGH00246.1"/>
    </source>
</evidence>